<evidence type="ECO:0000313" key="4">
    <source>
        <dbReference type="Proteomes" id="UP001046870"/>
    </source>
</evidence>
<organism evidence="3 4">
    <name type="scientific">Megalops atlanticus</name>
    <name type="common">Tarpon</name>
    <name type="synonym">Clupea gigantea</name>
    <dbReference type="NCBI Taxonomy" id="7932"/>
    <lineage>
        <taxon>Eukaryota</taxon>
        <taxon>Metazoa</taxon>
        <taxon>Chordata</taxon>
        <taxon>Craniata</taxon>
        <taxon>Vertebrata</taxon>
        <taxon>Euteleostomi</taxon>
        <taxon>Actinopterygii</taxon>
        <taxon>Neopterygii</taxon>
        <taxon>Teleostei</taxon>
        <taxon>Elopiformes</taxon>
        <taxon>Megalopidae</taxon>
        <taxon>Megalops</taxon>
    </lineage>
</organism>
<gene>
    <name evidence="3" type="ORF">MATL_G00219090</name>
</gene>
<name>A0A9D3PLW1_MEGAT</name>
<comment type="caution">
    <text evidence="3">The sequence shown here is derived from an EMBL/GenBank/DDBJ whole genome shotgun (WGS) entry which is preliminary data.</text>
</comment>
<dbReference type="AlphaFoldDB" id="A0A9D3PLW1"/>
<protein>
    <submittedName>
        <fullName evidence="3">Uncharacterized protein</fullName>
    </submittedName>
</protein>
<dbReference type="Proteomes" id="UP001046870">
    <property type="component" value="Chromosome 19"/>
</dbReference>
<evidence type="ECO:0000256" key="2">
    <source>
        <dbReference type="SAM" id="SignalP"/>
    </source>
</evidence>
<dbReference type="PANTHER" id="PTHR41693">
    <property type="entry name" value="HEME-BINDING PROTEIN 1"/>
    <property type="match status" value="1"/>
</dbReference>
<evidence type="ECO:0000313" key="3">
    <source>
        <dbReference type="EMBL" id="KAG7460219.1"/>
    </source>
</evidence>
<accession>A0A9D3PLW1</accession>
<dbReference type="OrthoDB" id="9901503at2759"/>
<dbReference type="PANTHER" id="PTHR41693:SF2">
    <property type="entry name" value="BIOGENESIS OF LYSOSOME-RELATED ORGANELLES COMPLEX 1 SUBUNIT 2"/>
    <property type="match status" value="1"/>
</dbReference>
<reference evidence="3" key="1">
    <citation type="submission" date="2021-01" db="EMBL/GenBank/DDBJ databases">
        <authorList>
            <person name="Zahm M."/>
            <person name="Roques C."/>
            <person name="Cabau C."/>
            <person name="Klopp C."/>
            <person name="Donnadieu C."/>
            <person name="Jouanno E."/>
            <person name="Lampietro C."/>
            <person name="Louis A."/>
            <person name="Herpin A."/>
            <person name="Echchiki A."/>
            <person name="Berthelot C."/>
            <person name="Parey E."/>
            <person name="Roest-Crollius H."/>
            <person name="Braasch I."/>
            <person name="Postlethwait J."/>
            <person name="Bobe J."/>
            <person name="Montfort J."/>
            <person name="Bouchez O."/>
            <person name="Begum T."/>
            <person name="Mejri S."/>
            <person name="Adams A."/>
            <person name="Chen W.-J."/>
            <person name="Guiguen Y."/>
        </authorList>
    </citation>
    <scope>NUCLEOTIDE SEQUENCE</scope>
    <source>
        <strain evidence="3">YG-15Mar2019-1</strain>
        <tissue evidence="3">Brain</tissue>
    </source>
</reference>
<sequence length="175" mass="20130">MAMMMMMRRVMKMLLVLLCLVALCVGQKKRRQQSLEWDHRVPVEKMNTRGCSNLTQVLDNWKFAIMTQVKELLLNDHSVVLPEYGRIQPLSDALGELYKEFDALKGRLGELTARFEGVEMFTDEIRAGKVHGPPREERPAPPRQESPALPPAGGLKQWRRNRIMVRRINRPGGPK</sequence>
<keyword evidence="2" id="KW-0732">Signal</keyword>
<proteinExistence type="predicted"/>
<evidence type="ECO:0000256" key="1">
    <source>
        <dbReference type="SAM" id="MobiDB-lite"/>
    </source>
</evidence>
<dbReference type="EMBL" id="JAFDVH010000019">
    <property type="protein sequence ID" value="KAG7460219.1"/>
    <property type="molecule type" value="Genomic_DNA"/>
</dbReference>
<feature type="compositionally biased region" description="Basic and acidic residues" evidence="1">
    <location>
        <begin position="126"/>
        <end position="140"/>
    </location>
</feature>
<feature type="chain" id="PRO_5038702016" evidence="2">
    <location>
        <begin position="27"/>
        <end position="175"/>
    </location>
</feature>
<feature type="signal peptide" evidence="2">
    <location>
        <begin position="1"/>
        <end position="26"/>
    </location>
</feature>
<feature type="compositionally biased region" description="Pro residues" evidence="1">
    <location>
        <begin position="141"/>
        <end position="150"/>
    </location>
</feature>
<feature type="region of interest" description="Disordered" evidence="1">
    <location>
        <begin position="126"/>
        <end position="156"/>
    </location>
</feature>
<keyword evidence="4" id="KW-1185">Reference proteome</keyword>